<evidence type="ECO:0000256" key="2">
    <source>
        <dbReference type="ARBA" id="ARBA00022516"/>
    </source>
</evidence>
<gene>
    <name evidence="10" type="ORF">QYM36_015176</name>
</gene>
<feature type="region of interest" description="Disordered" evidence="8">
    <location>
        <begin position="1"/>
        <end position="26"/>
    </location>
</feature>
<accession>A0AA88HH64</accession>
<dbReference type="InterPro" id="IPR014756">
    <property type="entry name" value="Ig_E-set"/>
</dbReference>
<evidence type="ECO:0000256" key="1">
    <source>
        <dbReference type="ARBA" id="ARBA00010926"/>
    </source>
</evidence>
<keyword evidence="11" id="KW-1185">Reference proteome</keyword>
<dbReference type="AlphaFoldDB" id="A0AA88HH64"/>
<proteinExistence type="inferred from homology"/>
<dbReference type="Gene3D" id="6.20.250.60">
    <property type="match status" value="1"/>
</dbReference>
<evidence type="ECO:0000256" key="3">
    <source>
        <dbReference type="ARBA" id="ARBA00022553"/>
    </source>
</evidence>
<dbReference type="SMART" id="SM01010">
    <property type="entry name" value="AMPKBI"/>
    <property type="match status" value="1"/>
</dbReference>
<sequence>MGQAGSAAASSRERQKSGDGVVSGSPMVQGQAFTFEKKKDGIISQISQDEDYGIDAAKAVDLSKEFGGETAANESDLILHAQMEGGPDTDVIPTVFKWDGGGQDVYISGTFTGWKKIPMVKSHGDFVTIVDLPEGEHQYKFLVDGEWVCNTKEPTRDNEIGSKNNVVTVKHSDFEVFEALENDSHSSNHPPSGSPPNTEYCQDVPVHRPSEKGGPPVLPPHLLHVILNKDTPISCEPTLLPEPNHVMLNHLYALSIKDGVMVLSATHRYRKKFVTSLLYKPI</sequence>
<dbReference type="PANTHER" id="PTHR10343:SF84">
    <property type="entry name" value="5'-AMP-ACTIVATED PROTEIN KINASE SUBUNIT BETA-1"/>
    <property type="match status" value="1"/>
</dbReference>
<evidence type="ECO:0000256" key="7">
    <source>
        <dbReference type="ARBA" id="ARBA00040010"/>
    </source>
</evidence>
<name>A0AA88HH64_ARTSF</name>
<dbReference type="GO" id="GO:0006631">
    <property type="term" value="P:fatty acid metabolic process"/>
    <property type="evidence" value="ECO:0007669"/>
    <property type="project" value="UniProtKB-KW"/>
</dbReference>
<dbReference type="InterPro" id="IPR037256">
    <property type="entry name" value="ASC_dom_sf"/>
</dbReference>
<dbReference type="Pfam" id="PF04739">
    <property type="entry name" value="AMPKBI"/>
    <property type="match status" value="1"/>
</dbReference>
<dbReference type="Gene3D" id="2.60.40.10">
    <property type="entry name" value="Immunoglobulins"/>
    <property type="match status" value="1"/>
</dbReference>
<dbReference type="Pfam" id="PF16561">
    <property type="entry name" value="AMPK1_CBM"/>
    <property type="match status" value="1"/>
</dbReference>
<dbReference type="EMBL" id="JAVRJZ010000019">
    <property type="protein sequence ID" value="KAK2707391.1"/>
    <property type="molecule type" value="Genomic_DNA"/>
</dbReference>
<keyword evidence="3" id="KW-0597">Phosphoprotein</keyword>
<organism evidence="10 11">
    <name type="scientific">Artemia franciscana</name>
    <name type="common">Brine shrimp</name>
    <name type="synonym">Artemia sanfranciscana</name>
    <dbReference type="NCBI Taxonomy" id="6661"/>
    <lineage>
        <taxon>Eukaryota</taxon>
        <taxon>Metazoa</taxon>
        <taxon>Ecdysozoa</taxon>
        <taxon>Arthropoda</taxon>
        <taxon>Crustacea</taxon>
        <taxon>Branchiopoda</taxon>
        <taxon>Anostraca</taxon>
        <taxon>Artemiidae</taxon>
        <taxon>Artemia</taxon>
    </lineage>
</organism>
<keyword evidence="4" id="KW-0276">Fatty acid metabolism</keyword>
<protein>
    <recommendedName>
        <fullName evidence="7">5'-AMP-activated protein kinase subunit beta-1</fullName>
    </recommendedName>
</protein>
<dbReference type="GO" id="GO:0005634">
    <property type="term" value="C:nucleus"/>
    <property type="evidence" value="ECO:0007669"/>
    <property type="project" value="TreeGrafter"/>
</dbReference>
<evidence type="ECO:0000313" key="10">
    <source>
        <dbReference type="EMBL" id="KAK2707391.1"/>
    </source>
</evidence>
<dbReference type="GO" id="GO:0019901">
    <property type="term" value="F:protein kinase binding"/>
    <property type="evidence" value="ECO:0007669"/>
    <property type="project" value="TreeGrafter"/>
</dbReference>
<feature type="domain" description="Association with the SNF1 complex (ASC)" evidence="9">
    <location>
        <begin position="193"/>
        <end position="282"/>
    </location>
</feature>
<dbReference type="GO" id="GO:0007165">
    <property type="term" value="P:signal transduction"/>
    <property type="evidence" value="ECO:0007669"/>
    <property type="project" value="TreeGrafter"/>
</dbReference>
<evidence type="ECO:0000256" key="5">
    <source>
        <dbReference type="ARBA" id="ARBA00023098"/>
    </source>
</evidence>
<dbReference type="SUPFAM" id="SSF160219">
    <property type="entry name" value="AMPKBI-like"/>
    <property type="match status" value="1"/>
</dbReference>
<evidence type="ECO:0000256" key="6">
    <source>
        <dbReference type="ARBA" id="ARBA00025180"/>
    </source>
</evidence>
<dbReference type="SUPFAM" id="SSF81296">
    <property type="entry name" value="E set domains"/>
    <property type="match status" value="1"/>
</dbReference>
<dbReference type="Proteomes" id="UP001187531">
    <property type="component" value="Unassembled WGS sequence"/>
</dbReference>
<dbReference type="InterPro" id="IPR013783">
    <property type="entry name" value="Ig-like_fold"/>
</dbReference>
<evidence type="ECO:0000256" key="4">
    <source>
        <dbReference type="ARBA" id="ARBA00022832"/>
    </source>
</evidence>
<evidence type="ECO:0000259" key="9">
    <source>
        <dbReference type="SMART" id="SM01010"/>
    </source>
</evidence>
<dbReference type="GO" id="GO:0005737">
    <property type="term" value="C:cytoplasm"/>
    <property type="evidence" value="ECO:0007669"/>
    <property type="project" value="TreeGrafter"/>
</dbReference>
<evidence type="ECO:0000256" key="8">
    <source>
        <dbReference type="SAM" id="MobiDB-lite"/>
    </source>
</evidence>
<dbReference type="InterPro" id="IPR006828">
    <property type="entry name" value="ASC_dom"/>
</dbReference>
<comment type="function">
    <text evidence="6">Non-catalytic subunit of AMP-activated protein kinase (AMPK), an energy sensor protein kinase that plays a key role in regulating cellular energy metabolism. In response to reduction of intracellular ATP levels, AMPK activates energy-producing pathways and inhibits energy-consuming processes: inhibits protein, carbohydrate and lipid biosynthesis, as well as cell growth and proliferation. AMPK acts via direct phosphorylation of metabolic enzymes, and by longer-term effects via phosphorylation of transcription regulators. Also acts as a regulator of cellular polarity by remodeling the actin cytoskeleton; probably by indirectly activating myosin. Beta non-catalytic subunit acts as a scaffold on which the AMPK complex assembles, via its C-terminus that bridges alpha (PRKAA1 or PRKAA2) and gamma subunits (PRKAG1, PRKAG2 or PRKAG3).</text>
</comment>
<evidence type="ECO:0000313" key="11">
    <source>
        <dbReference type="Proteomes" id="UP001187531"/>
    </source>
</evidence>
<dbReference type="PANTHER" id="PTHR10343">
    <property type="entry name" value="5'-AMP-ACTIVATED PROTEIN KINASE , BETA SUBUNIT"/>
    <property type="match status" value="1"/>
</dbReference>
<comment type="similarity">
    <text evidence="1">Belongs to the 5'-AMP-activated protein kinase beta subunit family.</text>
</comment>
<keyword evidence="2" id="KW-0444">Lipid biosynthesis</keyword>
<comment type="caution">
    <text evidence="10">The sequence shown here is derived from an EMBL/GenBank/DDBJ whole genome shotgun (WGS) entry which is preliminary data.</text>
</comment>
<dbReference type="CDD" id="cd02859">
    <property type="entry name" value="E_set_AMPKbeta_like_N"/>
    <property type="match status" value="1"/>
</dbReference>
<keyword evidence="5" id="KW-0443">Lipid metabolism</keyword>
<dbReference type="GO" id="GO:0031588">
    <property type="term" value="C:nucleotide-activated protein kinase complex"/>
    <property type="evidence" value="ECO:0007669"/>
    <property type="project" value="TreeGrafter"/>
</dbReference>
<dbReference type="FunFam" id="2.60.40.10:FF:000139">
    <property type="entry name" value="Protein kinase AMP-activated non-catalytic subunit beta 1"/>
    <property type="match status" value="1"/>
</dbReference>
<reference evidence="10" key="1">
    <citation type="submission" date="2023-07" db="EMBL/GenBank/DDBJ databases">
        <title>Chromosome-level genome assembly of Artemia franciscana.</title>
        <authorList>
            <person name="Jo E."/>
        </authorList>
    </citation>
    <scope>NUCLEOTIDE SEQUENCE</scope>
    <source>
        <tissue evidence="10">Whole body</tissue>
    </source>
</reference>
<dbReference type="InterPro" id="IPR050827">
    <property type="entry name" value="CRP1_MDG1_kinase"/>
</dbReference>
<dbReference type="InterPro" id="IPR032640">
    <property type="entry name" value="AMPK1_CBM"/>
</dbReference>